<name>A0A401IEL9_APHSA</name>
<evidence type="ECO:0000259" key="1">
    <source>
        <dbReference type="PROSITE" id="PS51186"/>
    </source>
</evidence>
<dbReference type="InterPro" id="IPR000182">
    <property type="entry name" value="GNAT_dom"/>
</dbReference>
<dbReference type="Proteomes" id="UP000287247">
    <property type="component" value="Unassembled WGS sequence"/>
</dbReference>
<sequence>MHQIRRAIIADAHLIAPLWRSFLEARSQADPSMQLKPNFDLEKYVEKQLKTPNSYSFVAEHQKTIIGFLFTYVYDESLPPELSATTEMWDTPLKPRRVGSVLGLYVLEEHRNPKLIKELIEAAIAQAEALKVSDIDVLISREQTGIHSLLEKAGFTKSAIQYTRHYNINNDNLPPLNSATSESIKVQMPSPGMIPLRDPKTQQNVLNLQGEQVFLFPLKDHLGNLLKTSSGLPVYSTPLRDPETQDWVFDQDGKLVVCPVLFDEDGNIIEYQGIPLFCPPLYERSGDKLILKQDGEGNYLFAEVEHNEDGTIKRSPDGKPMFKYD</sequence>
<dbReference type="RefSeq" id="WP_124975788.1">
    <property type="nucleotide sequence ID" value="NZ_BDQK01000004.1"/>
</dbReference>
<dbReference type="EMBL" id="BDQK01000004">
    <property type="protein sequence ID" value="GBF79732.1"/>
    <property type="molecule type" value="Genomic_DNA"/>
</dbReference>
<dbReference type="GO" id="GO:0016747">
    <property type="term" value="F:acyltransferase activity, transferring groups other than amino-acyl groups"/>
    <property type="evidence" value="ECO:0007669"/>
    <property type="project" value="InterPro"/>
</dbReference>
<dbReference type="Pfam" id="PF00583">
    <property type="entry name" value="Acetyltransf_1"/>
    <property type="match status" value="1"/>
</dbReference>
<protein>
    <submittedName>
        <fullName evidence="2">N-acetyltransferase GCN5</fullName>
    </submittedName>
</protein>
<comment type="caution">
    <text evidence="2">The sequence shown here is derived from an EMBL/GenBank/DDBJ whole genome shotgun (WGS) entry which is preliminary data.</text>
</comment>
<keyword evidence="3" id="KW-1185">Reference proteome</keyword>
<evidence type="ECO:0000313" key="2">
    <source>
        <dbReference type="EMBL" id="GBF79732.1"/>
    </source>
</evidence>
<evidence type="ECO:0000313" key="3">
    <source>
        <dbReference type="Proteomes" id="UP000287247"/>
    </source>
</evidence>
<dbReference type="SUPFAM" id="SSF55729">
    <property type="entry name" value="Acyl-CoA N-acyltransferases (Nat)"/>
    <property type="match status" value="1"/>
</dbReference>
<dbReference type="InterPro" id="IPR016181">
    <property type="entry name" value="Acyl_CoA_acyltransferase"/>
</dbReference>
<gene>
    <name evidence="2" type="ORF">AsFPU1_1131</name>
</gene>
<proteinExistence type="predicted"/>
<dbReference type="AlphaFoldDB" id="A0A401IEL9"/>
<dbReference type="OrthoDB" id="451156at2"/>
<keyword evidence="2" id="KW-0808">Transferase</keyword>
<dbReference type="Gene3D" id="3.40.630.30">
    <property type="match status" value="1"/>
</dbReference>
<accession>A0A401IEL9</accession>
<reference evidence="3" key="1">
    <citation type="submission" date="2017-05" db="EMBL/GenBank/DDBJ databases">
        <title>Physiological properties and genetic analysis related to exopolysaccharide production of fresh-water unicellular cyanobacterium Aphanothece sacrum, Suizenji Nori, that has been cultured as a food source in Japan.</title>
        <authorList>
            <person name="Kanesaki Y."/>
            <person name="Yoshikawa S."/>
            <person name="Ohki K."/>
        </authorList>
    </citation>
    <scope>NUCLEOTIDE SEQUENCE [LARGE SCALE GENOMIC DNA]</scope>
    <source>
        <strain evidence="3">FPU1</strain>
    </source>
</reference>
<dbReference type="PROSITE" id="PS51186">
    <property type="entry name" value="GNAT"/>
    <property type="match status" value="1"/>
</dbReference>
<feature type="domain" description="N-acetyltransferase" evidence="1">
    <location>
        <begin position="2"/>
        <end position="187"/>
    </location>
</feature>
<organism evidence="2 3">
    <name type="scientific">Aphanothece sacrum FPU1</name>
    <dbReference type="NCBI Taxonomy" id="1920663"/>
    <lineage>
        <taxon>Bacteria</taxon>
        <taxon>Bacillati</taxon>
        <taxon>Cyanobacteriota</taxon>
        <taxon>Cyanophyceae</taxon>
        <taxon>Oscillatoriophycideae</taxon>
        <taxon>Chroococcales</taxon>
        <taxon>Aphanothecaceae</taxon>
        <taxon>Aphanothece</taxon>
    </lineage>
</organism>